<dbReference type="FunFam" id="3.30.565.10:FF:000357">
    <property type="entry name" value="Heat shock protein HSP 90-beta"/>
    <property type="match status" value="1"/>
</dbReference>
<dbReference type="SUPFAM" id="SSF110942">
    <property type="entry name" value="HSP90 C-terminal domain"/>
    <property type="match status" value="1"/>
</dbReference>
<comment type="subunit">
    <text evidence="7">Homodimer.</text>
</comment>
<comment type="subcellular location">
    <subcellularLocation>
        <location evidence="7">Cytoplasm</location>
    </subcellularLocation>
</comment>
<keyword evidence="5 7" id="KW-0346">Stress response</keyword>
<dbReference type="Gene3D" id="3.40.50.11260">
    <property type="match status" value="1"/>
</dbReference>
<feature type="domain" description="Histidine kinase/HSP90-like ATPase" evidence="9">
    <location>
        <begin position="34"/>
        <end position="190"/>
    </location>
</feature>
<dbReference type="InterPro" id="IPR036890">
    <property type="entry name" value="HATPase_C_sf"/>
</dbReference>
<dbReference type="HAMAP" id="MF_00505">
    <property type="entry name" value="HSP90"/>
    <property type="match status" value="1"/>
</dbReference>
<dbReference type="InterPro" id="IPR001404">
    <property type="entry name" value="Hsp90_fam"/>
</dbReference>
<dbReference type="InterPro" id="IPR003594">
    <property type="entry name" value="HATPase_dom"/>
</dbReference>
<evidence type="ECO:0000256" key="2">
    <source>
        <dbReference type="ARBA" id="ARBA00022490"/>
    </source>
</evidence>
<dbReference type="AlphaFoldDB" id="A0A7W9FMH4"/>
<keyword evidence="11" id="KW-1185">Reference proteome</keyword>
<keyword evidence="4 7" id="KW-0067">ATP-binding</keyword>
<dbReference type="SUPFAM" id="SSF54211">
    <property type="entry name" value="Ribosomal protein S5 domain 2-like"/>
    <property type="match status" value="1"/>
</dbReference>
<evidence type="ECO:0000313" key="10">
    <source>
        <dbReference type="EMBL" id="MBB5753417.1"/>
    </source>
</evidence>
<dbReference type="EMBL" id="JACHOO010000005">
    <property type="protein sequence ID" value="MBB5753417.1"/>
    <property type="molecule type" value="Genomic_DNA"/>
</dbReference>
<keyword evidence="3 7" id="KW-0547">Nucleotide-binding</keyword>
<keyword evidence="6 7" id="KW-0143">Chaperone</keyword>
<feature type="binding site" evidence="8">
    <location>
        <position position="92"/>
    </location>
    <ligand>
        <name>ATP</name>
        <dbReference type="ChEBI" id="CHEBI:30616"/>
    </ligand>
</feature>
<dbReference type="GO" id="GO:0005737">
    <property type="term" value="C:cytoplasm"/>
    <property type="evidence" value="ECO:0007669"/>
    <property type="project" value="UniProtKB-SubCell"/>
</dbReference>
<dbReference type="SMART" id="SM00387">
    <property type="entry name" value="HATPase_c"/>
    <property type="match status" value="1"/>
</dbReference>
<evidence type="ECO:0000313" key="11">
    <source>
        <dbReference type="Proteomes" id="UP000523821"/>
    </source>
</evidence>
<evidence type="ECO:0000256" key="8">
    <source>
        <dbReference type="PIRSR" id="PIRSR002583-1"/>
    </source>
</evidence>
<dbReference type="Gene3D" id="3.30.230.80">
    <property type="match status" value="1"/>
</dbReference>
<dbReference type="RefSeq" id="WP_183856248.1">
    <property type="nucleotide sequence ID" value="NZ_JACHOO010000005.1"/>
</dbReference>
<evidence type="ECO:0000256" key="4">
    <source>
        <dbReference type="ARBA" id="ARBA00022840"/>
    </source>
</evidence>
<dbReference type="Pfam" id="PF13589">
    <property type="entry name" value="HATPase_c_3"/>
    <property type="match status" value="1"/>
</dbReference>
<accession>A0A7W9FMH4</accession>
<dbReference type="Proteomes" id="UP000523821">
    <property type="component" value="Unassembled WGS sequence"/>
</dbReference>
<dbReference type="SUPFAM" id="SSF55874">
    <property type="entry name" value="ATPase domain of HSP90 chaperone/DNA topoisomerase II/histidine kinase"/>
    <property type="match status" value="1"/>
</dbReference>
<gene>
    <name evidence="7" type="primary">htpG</name>
    <name evidence="10" type="ORF">GGQ63_002487</name>
</gene>
<dbReference type="InterPro" id="IPR037196">
    <property type="entry name" value="HSP90_C"/>
</dbReference>
<sequence length="630" mass="68037">MSETAASETKRETRPFEAEVSRLLAMMVHSVYSNRDVFLRELVSNAADACEKLRQKALSDPALAVESGSLAITITADPAARRLTIADNGIGMDHDELVDNLGTIARSGTRAFVESLEEGADSNLIGRFGVGFYSAFMVAGRVEVVSRKAGAAEAWRWTSDGKGSFAVEPADPAAAPERGTRVVLDLLDDAEDYATEATIERIVTAHSAHVPVPIALVLEGGLAEKTLTDGGALWRKAKSAVTPEEYRAFYGHVGHAFDEPALTLHYRAEGRTEYSVLLFVPSEKPFDLFDPERRNRIKLYVRRVFVTEDAAILPPFLRFVRGVIDSEDLPLNISREMLQKNAVLDLIGKGVTNRLLSELAKLAESDKPAFEKIWTAFGPVLKEGLYEDPERRDALFEIVRFRTTKGTMRSLKDYVADLRPNQTEIYYALGADEKTILASPQLEGCRARGVEVLLLADPVDAFWVRTALGYDGKPFRSVTQGSAALDAIPRAEEAASTEAASDAAVATLGARLKQVLGDAVSEVRPSTRLVDSPVCLVAPEFGPDRHLERLLAGREGPEARKAAPVLELNPGHPIVAALAARAAQGGEAAAKVDETAPVLLGLAHVLEGDLPQDPAGFGKALSRLIADALA</sequence>
<evidence type="ECO:0000256" key="5">
    <source>
        <dbReference type="ARBA" id="ARBA00023016"/>
    </source>
</evidence>
<comment type="caution">
    <text evidence="10">The sequence shown here is derived from an EMBL/GenBank/DDBJ whole genome shotgun (WGS) entry which is preliminary data.</text>
</comment>
<dbReference type="Gene3D" id="3.30.565.10">
    <property type="entry name" value="Histidine kinase-like ATPase, C-terminal domain"/>
    <property type="match status" value="1"/>
</dbReference>
<feature type="region of interest" description="C" evidence="7">
    <location>
        <begin position="550"/>
        <end position="630"/>
    </location>
</feature>
<dbReference type="GO" id="GO:0051082">
    <property type="term" value="F:unfolded protein binding"/>
    <property type="evidence" value="ECO:0007669"/>
    <property type="project" value="UniProtKB-UniRule"/>
</dbReference>
<organism evidence="10 11">
    <name type="scientific">Prosthecomicrobium pneumaticum</name>
    <dbReference type="NCBI Taxonomy" id="81895"/>
    <lineage>
        <taxon>Bacteria</taxon>
        <taxon>Pseudomonadati</taxon>
        <taxon>Pseudomonadota</taxon>
        <taxon>Alphaproteobacteria</taxon>
        <taxon>Hyphomicrobiales</taxon>
        <taxon>Kaistiaceae</taxon>
        <taxon>Prosthecomicrobium</taxon>
    </lineage>
</organism>
<evidence type="ECO:0000259" key="9">
    <source>
        <dbReference type="SMART" id="SM00387"/>
    </source>
</evidence>
<comment type="function">
    <text evidence="7">Molecular chaperone. Has ATPase activity.</text>
</comment>
<evidence type="ECO:0000256" key="1">
    <source>
        <dbReference type="ARBA" id="ARBA00008239"/>
    </source>
</evidence>
<comment type="caution">
    <text evidence="7">Lacks conserved residue(s) required for the propagation of feature annotation.</text>
</comment>
<dbReference type="Pfam" id="PF00183">
    <property type="entry name" value="HSP90"/>
    <property type="match status" value="1"/>
</dbReference>
<feature type="binding site" evidence="8">
    <location>
        <position position="100"/>
    </location>
    <ligand>
        <name>ATP</name>
        <dbReference type="ChEBI" id="CHEBI:30616"/>
    </ligand>
</feature>
<dbReference type="GO" id="GO:0016887">
    <property type="term" value="F:ATP hydrolysis activity"/>
    <property type="evidence" value="ECO:0007669"/>
    <property type="project" value="InterPro"/>
</dbReference>
<feature type="binding site" evidence="8">
    <location>
        <position position="335"/>
    </location>
    <ligand>
        <name>ATP</name>
        <dbReference type="ChEBI" id="CHEBI:30616"/>
    </ligand>
</feature>
<feature type="region of interest" description="A; substrate-binding" evidence="7">
    <location>
        <begin position="1"/>
        <end position="335"/>
    </location>
</feature>
<evidence type="ECO:0000256" key="7">
    <source>
        <dbReference type="HAMAP-Rule" id="MF_00505"/>
    </source>
</evidence>
<protein>
    <recommendedName>
        <fullName evidence="7">Chaperone protein HtpG</fullName>
    </recommendedName>
    <alternativeName>
        <fullName evidence="7">Heat shock protein HtpG</fullName>
    </alternativeName>
    <alternativeName>
        <fullName evidence="7">High temperature protein G</fullName>
    </alternativeName>
</protein>
<evidence type="ECO:0000256" key="6">
    <source>
        <dbReference type="ARBA" id="ARBA00023186"/>
    </source>
</evidence>
<dbReference type="NCBIfam" id="NF003555">
    <property type="entry name" value="PRK05218.1"/>
    <property type="match status" value="1"/>
</dbReference>
<dbReference type="InterPro" id="IPR019805">
    <property type="entry name" value="Heat_shock_protein_90_CS"/>
</dbReference>
<feature type="binding site" evidence="8">
    <location>
        <position position="180"/>
    </location>
    <ligand>
        <name>ATP</name>
        <dbReference type="ChEBI" id="CHEBI:30616"/>
    </ligand>
</feature>
<dbReference type="CDD" id="cd16927">
    <property type="entry name" value="HATPase_Hsp90-like"/>
    <property type="match status" value="1"/>
</dbReference>
<dbReference type="GO" id="GO:0140662">
    <property type="term" value="F:ATP-dependent protein folding chaperone"/>
    <property type="evidence" value="ECO:0007669"/>
    <property type="project" value="InterPro"/>
</dbReference>
<dbReference type="PROSITE" id="PS00298">
    <property type="entry name" value="HSP90"/>
    <property type="match status" value="1"/>
</dbReference>
<dbReference type="PIRSF" id="PIRSF002583">
    <property type="entry name" value="Hsp90"/>
    <property type="match status" value="1"/>
</dbReference>
<name>A0A7W9FMH4_9HYPH</name>
<dbReference type="PANTHER" id="PTHR11528">
    <property type="entry name" value="HEAT SHOCK PROTEIN 90 FAMILY MEMBER"/>
    <property type="match status" value="1"/>
</dbReference>
<dbReference type="GO" id="GO:0005524">
    <property type="term" value="F:ATP binding"/>
    <property type="evidence" value="ECO:0007669"/>
    <property type="project" value="UniProtKB-UniRule"/>
</dbReference>
<feature type="binding site" evidence="8">
    <location>
        <position position="41"/>
    </location>
    <ligand>
        <name>ATP</name>
        <dbReference type="ChEBI" id="CHEBI:30616"/>
    </ligand>
</feature>
<comment type="similarity">
    <text evidence="1 7">Belongs to the heat shock protein 90 family.</text>
</comment>
<reference evidence="10 11" key="1">
    <citation type="submission" date="2020-08" db="EMBL/GenBank/DDBJ databases">
        <title>Genomic Encyclopedia of Type Strains, Phase IV (KMG-IV): sequencing the most valuable type-strain genomes for metagenomic binning, comparative biology and taxonomic classification.</title>
        <authorList>
            <person name="Goeker M."/>
        </authorList>
    </citation>
    <scope>NUCLEOTIDE SEQUENCE [LARGE SCALE GENOMIC DNA]</scope>
    <source>
        <strain evidence="10 11">DSM 16268</strain>
    </source>
</reference>
<feature type="binding site" evidence="8">
    <location>
        <begin position="107"/>
        <end position="108"/>
    </location>
    <ligand>
        <name>ATP</name>
        <dbReference type="ChEBI" id="CHEBI:30616"/>
    </ligand>
</feature>
<proteinExistence type="inferred from homology"/>
<dbReference type="InterPro" id="IPR020568">
    <property type="entry name" value="Ribosomal_Su5_D2-typ_SF"/>
</dbReference>
<evidence type="ECO:0000256" key="3">
    <source>
        <dbReference type="ARBA" id="ARBA00022741"/>
    </source>
</evidence>
<keyword evidence="2 7" id="KW-0963">Cytoplasm</keyword>
<feature type="binding site" evidence="8">
    <location>
        <position position="87"/>
    </location>
    <ligand>
        <name>ATP</name>
        <dbReference type="ChEBI" id="CHEBI:30616"/>
    </ligand>
</feature>
<dbReference type="Gene3D" id="1.20.120.790">
    <property type="entry name" value="Heat shock protein 90, C-terminal domain"/>
    <property type="match status" value="1"/>
</dbReference>
<dbReference type="PRINTS" id="PR00775">
    <property type="entry name" value="HEATSHOCK90"/>
</dbReference>
<feature type="binding site" evidence="8">
    <location>
        <position position="45"/>
    </location>
    <ligand>
        <name>ATP</name>
        <dbReference type="ChEBI" id="CHEBI:30616"/>
    </ligand>
</feature>
<dbReference type="InterPro" id="IPR020575">
    <property type="entry name" value="Hsp90_N"/>
</dbReference>